<proteinExistence type="predicted"/>
<evidence type="ECO:0000313" key="2">
    <source>
        <dbReference type="Proteomes" id="UP000037904"/>
    </source>
</evidence>
<accession>A0A0M9ESM7</accession>
<organism evidence="1 2">
    <name type="scientific">Fusarium langsethiae</name>
    <dbReference type="NCBI Taxonomy" id="179993"/>
    <lineage>
        <taxon>Eukaryota</taxon>
        <taxon>Fungi</taxon>
        <taxon>Dikarya</taxon>
        <taxon>Ascomycota</taxon>
        <taxon>Pezizomycotina</taxon>
        <taxon>Sordariomycetes</taxon>
        <taxon>Hypocreomycetidae</taxon>
        <taxon>Hypocreales</taxon>
        <taxon>Nectriaceae</taxon>
        <taxon>Fusarium</taxon>
    </lineage>
</organism>
<dbReference type="EMBL" id="JXCE01000222">
    <property type="protein sequence ID" value="KPA39069.1"/>
    <property type="molecule type" value="Genomic_DNA"/>
</dbReference>
<sequence>MRYHKILAFALTSIAVAEEAPHKTPTITSPPKGYVERDLESLLSSIERLASKASEKGSSLLDHGETLIKNKASAISTAVDGTETLISDKLDEVNSRVLSAMKEVVTHLNEGDDSGDDSGNSAASLDVQRSVAAAVAVLGAMFIGFVAA</sequence>
<comment type="caution">
    <text evidence="1">The sequence shown here is derived from an EMBL/GenBank/DDBJ whole genome shotgun (WGS) entry which is preliminary data.</text>
</comment>
<protein>
    <submittedName>
        <fullName evidence="1">Uncharacterized protein</fullName>
    </submittedName>
</protein>
<dbReference type="AlphaFoldDB" id="A0A0M9ESM7"/>
<name>A0A0M9ESM7_FUSLA</name>
<dbReference type="Proteomes" id="UP000037904">
    <property type="component" value="Unassembled WGS sequence"/>
</dbReference>
<gene>
    <name evidence="1" type="ORF">FLAG1_08084</name>
</gene>
<keyword evidence="2" id="KW-1185">Reference proteome</keyword>
<evidence type="ECO:0000313" key="1">
    <source>
        <dbReference type="EMBL" id="KPA39069.1"/>
    </source>
</evidence>
<reference evidence="1 2" key="1">
    <citation type="submission" date="2015-04" db="EMBL/GenBank/DDBJ databases">
        <title>The draft genome sequence of Fusarium langsethiae, a T-2/HT-2 mycotoxin producer.</title>
        <authorList>
            <person name="Lysoe E."/>
            <person name="Divon H.H."/>
            <person name="Terzi V."/>
            <person name="Orru L."/>
            <person name="Lamontanara A."/>
            <person name="Kolseth A.-K."/>
            <person name="Frandsen R.J."/>
            <person name="Nielsen K."/>
            <person name="Thrane U."/>
        </authorList>
    </citation>
    <scope>NUCLEOTIDE SEQUENCE [LARGE SCALE GENOMIC DNA]</scope>
    <source>
        <strain evidence="1 2">Fl201059</strain>
    </source>
</reference>